<evidence type="ECO:0000256" key="1">
    <source>
        <dbReference type="SAM" id="MobiDB-lite"/>
    </source>
</evidence>
<feature type="region of interest" description="Disordered" evidence="1">
    <location>
        <begin position="297"/>
        <end position="336"/>
    </location>
</feature>
<feature type="compositionally biased region" description="Polar residues" evidence="1">
    <location>
        <begin position="299"/>
        <end position="332"/>
    </location>
</feature>
<sequence>MTLSVSILVFGLVWSTSVAGFHESTTKRDGETTVFGDCSIPKFSDRLPFYTLAEPVAFPTDILRDFLTSTYTSNDCNETHQHGSSFFYDGDRLAALYDNSTGQTSLWPRLESLNPVENISIPFDHFSEYLNDSRIFPPDDTRITAAAGSTLFGSKNSSGSISPPQAYLANLAINRTFNVRDREYAICGPGTKGFFGYGSDGNILSLTHRWQPAKQSEATLESISSDQVTKNILDQLSASNISHATVNSVDFCFYDSGEKYIQPVYRFQVTGKGPHGAAPFPFVGYISAVSKPLEPLPSLTPSGAPSTTLEPDVSGTSVPLQTPSTPASNFTHVPSLRRRHQQSTTVGVYPISNSGSISTLCDADVEVFLQGLNDGKFTIAQNYWGEDFEYESEKNDFVNSVDLVYQCGHGNIHQFYADLDESPVTMADIGSGGGYGPGAGGPLSYWLIKACDVIPTITQYTDKFGASAAHEAWDVWWDVFDGIHVIAGFSTEAWTNDGIEGPLAQAIELNAGVVMSWLNTVMASSLYQSLAPYPDPNWGTQKYGRPAAIFPCGHGDDTVLMRDNLGKPDCLTMFWY</sequence>
<feature type="chain" id="PRO_5041211855" evidence="2">
    <location>
        <begin position="21"/>
        <end position="576"/>
    </location>
</feature>
<proteinExistence type="predicted"/>
<dbReference type="Proteomes" id="UP001166286">
    <property type="component" value="Unassembled WGS sequence"/>
</dbReference>
<dbReference type="InterPro" id="IPR045926">
    <property type="entry name" value="DUF6345"/>
</dbReference>
<evidence type="ECO:0000313" key="4">
    <source>
        <dbReference type="Proteomes" id="UP001166286"/>
    </source>
</evidence>
<feature type="signal peptide" evidence="2">
    <location>
        <begin position="1"/>
        <end position="20"/>
    </location>
</feature>
<protein>
    <submittedName>
        <fullName evidence="3">Uncharacterized protein</fullName>
    </submittedName>
</protein>
<keyword evidence="4" id="KW-1185">Reference proteome</keyword>
<accession>A0AA39QVA8</accession>
<dbReference type="EMBL" id="JAFEKC020000017">
    <property type="protein sequence ID" value="KAK0509902.1"/>
    <property type="molecule type" value="Genomic_DNA"/>
</dbReference>
<organism evidence="3 4">
    <name type="scientific">Cladonia borealis</name>
    <dbReference type="NCBI Taxonomy" id="184061"/>
    <lineage>
        <taxon>Eukaryota</taxon>
        <taxon>Fungi</taxon>
        <taxon>Dikarya</taxon>
        <taxon>Ascomycota</taxon>
        <taxon>Pezizomycotina</taxon>
        <taxon>Lecanoromycetes</taxon>
        <taxon>OSLEUM clade</taxon>
        <taxon>Lecanoromycetidae</taxon>
        <taxon>Lecanorales</taxon>
        <taxon>Lecanorineae</taxon>
        <taxon>Cladoniaceae</taxon>
        <taxon>Cladonia</taxon>
    </lineage>
</organism>
<name>A0AA39QVA8_9LECA</name>
<gene>
    <name evidence="3" type="ORF">JMJ35_007296</name>
</gene>
<evidence type="ECO:0000256" key="2">
    <source>
        <dbReference type="SAM" id="SignalP"/>
    </source>
</evidence>
<keyword evidence="2" id="KW-0732">Signal</keyword>
<dbReference type="AlphaFoldDB" id="A0AA39QVA8"/>
<dbReference type="Pfam" id="PF19872">
    <property type="entry name" value="DUF6345"/>
    <property type="match status" value="1"/>
</dbReference>
<comment type="caution">
    <text evidence="3">The sequence shown here is derived from an EMBL/GenBank/DDBJ whole genome shotgun (WGS) entry which is preliminary data.</text>
</comment>
<reference evidence="3" key="1">
    <citation type="submission" date="2023-03" db="EMBL/GenBank/DDBJ databases">
        <title>Complete genome of Cladonia borealis.</title>
        <authorList>
            <person name="Park H."/>
        </authorList>
    </citation>
    <scope>NUCLEOTIDE SEQUENCE</scope>
    <source>
        <strain evidence="3">ANT050790</strain>
    </source>
</reference>
<evidence type="ECO:0000313" key="3">
    <source>
        <dbReference type="EMBL" id="KAK0509902.1"/>
    </source>
</evidence>